<accession>A0A0G4IG35</accession>
<evidence type="ECO:0000313" key="2">
    <source>
        <dbReference type="EMBL" id="CEM56189.1"/>
    </source>
</evidence>
<proteinExistence type="predicted"/>
<dbReference type="VEuPathDB" id="CryptoDB:Cvel_14177"/>
<dbReference type="AlphaFoldDB" id="A0A0G4IG35"/>
<sequence>MARLDEATEAVLQHVMGSSSGDRAYVFHFRGCNLHNSHEVTTSEADPFQEKLESITCDDLPVFSSEIRHGRRVVVHDKSELDPVAASRELEEMTDEDISQLVLVPVTAQGQEGHPIVGFVGVDRCGRRRLDWKGAVIGSLQTAGRFLFALHSFSELVTGQPLLPFDSHPYIWAVPPTPAYREKAISQLWGVLTASELFQHVASYVTHTPVIRQPTALPPLPEDPLEIAASHFKKHRYAILDPEVWGADESLNDFRSKVLAFVHTMEPDIEPYTHFRNVGYARYAYRDGTILPLLHKPFFQVDPSANVLLRSTPRPFSRLDDATRHHPGLMRILQVLLEKVWDHELGPQVHIAVHPVLVRNYHEGALHTQAYSTYEGTHVDSTMRVAVILLGRQNVKAGTATTSLYHSSCPIGKQRFVSEDEAHLAPLRLAEVTLTEPLQAITFDDCEFKHDASNPEPEDPSEPMWRSVLLVMCRVPCTERSPLDDHAVDGGTPRSLSSFCCS</sequence>
<dbReference type="EMBL" id="CDMZ01005951">
    <property type="protein sequence ID" value="CEM56189.1"/>
    <property type="molecule type" value="Genomic_DNA"/>
</dbReference>
<dbReference type="Pfam" id="PF10014">
    <property type="entry name" value="2OG-Fe_Oxy_2"/>
    <property type="match status" value="1"/>
</dbReference>
<dbReference type="Gene3D" id="2.60.120.620">
    <property type="entry name" value="q2cbj1_9rhob like domain"/>
    <property type="match status" value="1"/>
</dbReference>
<dbReference type="GO" id="GO:0051213">
    <property type="term" value="F:dioxygenase activity"/>
    <property type="evidence" value="ECO:0007669"/>
    <property type="project" value="InterPro"/>
</dbReference>
<organism evidence="2">
    <name type="scientific">Chromera velia CCMP2878</name>
    <dbReference type="NCBI Taxonomy" id="1169474"/>
    <lineage>
        <taxon>Eukaryota</taxon>
        <taxon>Sar</taxon>
        <taxon>Alveolata</taxon>
        <taxon>Colpodellida</taxon>
        <taxon>Chromeraceae</taxon>
        <taxon>Chromera</taxon>
    </lineage>
</organism>
<evidence type="ECO:0000256" key="1">
    <source>
        <dbReference type="SAM" id="MobiDB-lite"/>
    </source>
</evidence>
<gene>
    <name evidence="2" type="ORF">Cvel_14177</name>
</gene>
<name>A0A0G4IG35_9ALVE</name>
<feature type="region of interest" description="Disordered" evidence="1">
    <location>
        <begin position="483"/>
        <end position="502"/>
    </location>
</feature>
<protein>
    <submittedName>
        <fullName evidence="2">Uncharacterized protein</fullName>
    </submittedName>
</protein>
<dbReference type="InterPro" id="IPR018724">
    <property type="entry name" value="2OG-Fe_dioxygenase"/>
</dbReference>
<reference evidence="2" key="1">
    <citation type="submission" date="2014-11" db="EMBL/GenBank/DDBJ databases">
        <authorList>
            <person name="Otto D Thomas"/>
            <person name="Naeem Raeece"/>
        </authorList>
    </citation>
    <scope>NUCLEOTIDE SEQUENCE</scope>
</reference>